<keyword evidence="9" id="KW-0489">Methyltransferase</keyword>
<evidence type="ECO:0000259" key="11">
    <source>
        <dbReference type="Pfam" id="PF01478"/>
    </source>
</evidence>
<sequence>METALYIAFFIFGTIIGSFLNVLIYRLPRGRSPLKPAFSFCPECGKNIKWYDNIPVISYLILKGKCRNCGAKISLRYFVVELITGIASVLSYMKTGLSVEYIFIFIFLSLMIAITFIDLDFRIIPDELNLFGFLAGFVFIFFRKDFSLLDGILGAVVGAGFLWAVAFLYMRFRGIEGLGMGDVKMMAFVGVYTGWFGALFTIFVGSFLGALVGGLSAYLLKAEDKGRFEIPFGPFLAFASVVYIFFGETVKSWYLGGMM</sequence>
<dbReference type="PANTHER" id="PTHR30487:SF0">
    <property type="entry name" value="PREPILIN LEADER PEPTIDASE_N-METHYLTRANSFERASE-RELATED"/>
    <property type="match status" value="1"/>
</dbReference>
<dbReference type="InterPro" id="IPR014032">
    <property type="entry name" value="Peptidase_A24A_bac"/>
</dbReference>
<evidence type="ECO:0000313" key="14">
    <source>
        <dbReference type="Proteomes" id="UP000772812"/>
    </source>
</evidence>
<dbReference type="InterPro" id="IPR050882">
    <property type="entry name" value="Prepilin_peptidase/N-MTase"/>
</dbReference>
<comment type="subcellular location">
    <subcellularLocation>
        <location evidence="1">Cell inner membrane</location>
        <topology evidence="1">Multi-pass membrane protein</topology>
    </subcellularLocation>
    <subcellularLocation>
        <location evidence="9">Cell membrane</location>
        <topology evidence="9">Multi-pass membrane protein</topology>
    </subcellularLocation>
</comment>
<evidence type="ECO:0000256" key="2">
    <source>
        <dbReference type="ARBA" id="ARBA00005801"/>
    </source>
</evidence>
<keyword evidence="7 10" id="KW-0472">Membrane</keyword>
<keyword evidence="9" id="KW-0808">Transferase</keyword>
<dbReference type="InterPro" id="IPR000045">
    <property type="entry name" value="Prepilin_IV_endopep_pep"/>
</dbReference>
<dbReference type="EMBL" id="JAACYA010000001">
    <property type="protein sequence ID" value="MBK3331878.1"/>
    <property type="molecule type" value="Genomic_DNA"/>
</dbReference>
<dbReference type="PANTHER" id="PTHR30487">
    <property type="entry name" value="TYPE 4 PREPILIN-LIKE PROTEINS LEADER PEPTIDE-PROCESSING ENZYME"/>
    <property type="match status" value="1"/>
</dbReference>
<dbReference type="EC" id="3.4.23.43" evidence="9"/>
<accession>A0ABS1GG30</accession>
<feature type="transmembrane region" description="Helical" evidence="10">
    <location>
        <begin position="191"/>
        <end position="220"/>
    </location>
</feature>
<evidence type="ECO:0000259" key="12">
    <source>
        <dbReference type="Pfam" id="PF06750"/>
    </source>
</evidence>
<keyword evidence="14" id="KW-1185">Reference proteome</keyword>
<dbReference type="Gene3D" id="1.20.120.1220">
    <property type="match status" value="1"/>
</dbReference>
<comment type="similarity">
    <text evidence="2 8">Belongs to the peptidase A24 family.</text>
</comment>
<dbReference type="EC" id="2.1.1.-" evidence="9"/>
<evidence type="ECO:0000313" key="13">
    <source>
        <dbReference type="EMBL" id="MBK3331878.1"/>
    </source>
</evidence>
<keyword evidence="3" id="KW-1003">Cell membrane</keyword>
<evidence type="ECO:0000256" key="1">
    <source>
        <dbReference type="ARBA" id="ARBA00004429"/>
    </source>
</evidence>
<feature type="transmembrane region" description="Helical" evidence="10">
    <location>
        <begin position="128"/>
        <end position="146"/>
    </location>
</feature>
<keyword evidence="9" id="KW-0511">Multifunctional enzyme</keyword>
<evidence type="ECO:0000256" key="10">
    <source>
        <dbReference type="SAM" id="Phobius"/>
    </source>
</evidence>
<comment type="function">
    <text evidence="9">Plays an essential role in type IV pili and type II pseudopili formation by proteolytically removing the leader sequence from substrate proteins and subsequently monomethylating the alpha-amino group of the newly exposed N-terminal phenylalanine.</text>
</comment>
<feature type="transmembrane region" description="Helical" evidence="10">
    <location>
        <begin position="99"/>
        <end position="121"/>
    </location>
</feature>
<evidence type="ECO:0000256" key="8">
    <source>
        <dbReference type="RuleBase" id="RU003793"/>
    </source>
</evidence>
<evidence type="ECO:0000256" key="3">
    <source>
        <dbReference type="ARBA" id="ARBA00022475"/>
    </source>
</evidence>
<feature type="transmembrane region" description="Helical" evidence="10">
    <location>
        <begin position="75"/>
        <end position="93"/>
    </location>
</feature>
<gene>
    <name evidence="13" type="ORF">GWK41_02200</name>
</gene>
<keyword evidence="5 9" id="KW-0812">Transmembrane</keyword>
<keyword evidence="9" id="KW-0378">Hydrolase</keyword>
<comment type="caution">
    <text evidence="13">The sequence shown here is derived from an EMBL/GenBank/DDBJ whole genome shotgun (WGS) entry which is preliminary data.</text>
</comment>
<evidence type="ECO:0000256" key="6">
    <source>
        <dbReference type="ARBA" id="ARBA00022989"/>
    </source>
</evidence>
<dbReference type="Pfam" id="PF06750">
    <property type="entry name" value="A24_N_bact"/>
    <property type="match status" value="1"/>
</dbReference>
<feature type="transmembrane region" description="Helical" evidence="10">
    <location>
        <begin position="152"/>
        <end position="170"/>
    </location>
</feature>
<organism evidence="13 14">
    <name type="scientific">Persephonella atlantica</name>
    <dbReference type="NCBI Taxonomy" id="2699429"/>
    <lineage>
        <taxon>Bacteria</taxon>
        <taxon>Pseudomonadati</taxon>
        <taxon>Aquificota</taxon>
        <taxon>Aquificia</taxon>
        <taxon>Aquificales</taxon>
        <taxon>Hydrogenothermaceae</taxon>
        <taxon>Persephonella</taxon>
    </lineage>
</organism>
<proteinExistence type="inferred from homology"/>
<feature type="domain" description="Prepilin type IV endopeptidase peptidase" evidence="11">
    <location>
        <begin position="105"/>
        <end position="213"/>
    </location>
</feature>
<keyword evidence="6 10" id="KW-1133">Transmembrane helix</keyword>
<evidence type="ECO:0000256" key="4">
    <source>
        <dbReference type="ARBA" id="ARBA00022519"/>
    </source>
</evidence>
<protein>
    <recommendedName>
        <fullName evidence="9">Prepilin leader peptidase/N-methyltransferase</fullName>
        <ecNumber evidence="9">2.1.1.-</ecNumber>
        <ecNumber evidence="9">3.4.23.43</ecNumber>
    </recommendedName>
</protein>
<evidence type="ECO:0000256" key="7">
    <source>
        <dbReference type="ARBA" id="ARBA00023136"/>
    </source>
</evidence>
<dbReference type="Proteomes" id="UP000772812">
    <property type="component" value="Unassembled WGS sequence"/>
</dbReference>
<reference evidence="13 14" key="1">
    <citation type="journal article" date="2021" name="Syst. Appl. Microbiol.">
        <title>Persephonella atlantica sp. nov.: How to adapt to physico-chemical gradients in high temperature hydrothermal habitats.</title>
        <authorList>
            <person name="Francois D.X."/>
            <person name="Godfroy A."/>
            <person name="Mathien C."/>
            <person name="Aube J."/>
            <person name="Cathalot C."/>
            <person name="Lesongeur F."/>
            <person name="L'Haridon S."/>
            <person name="Philippon X."/>
            <person name="Roussel E.G."/>
        </authorList>
    </citation>
    <scope>NUCLEOTIDE SEQUENCE [LARGE SCALE GENOMIC DNA]</scope>
    <source>
        <strain evidence="13 14">MO1340</strain>
    </source>
</reference>
<dbReference type="Pfam" id="PF01478">
    <property type="entry name" value="Peptidase_A24"/>
    <property type="match status" value="1"/>
</dbReference>
<feature type="transmembrane region" description="Helical" evidence="10">
    <location>
        <begin position="232"/>
        <end position="250"/>
    </location>
</feature>
<feature type="transmembrane region" description="Helical" evidence="10">
    <location>
        <begin position="6"/>
        <end position="25"/>
    </location>
</feature>
<evidence type="ECO:0000256" key="9">
    <source>
        <dbReference type="RuleBase" id="RU003794"/>
    </source>
</evidence>
<keyword evidence="9" id="KW-0645">Protease</keyword>
<name>A0ABS1GG30_9AQUI</name>
<dbReference type="RefSeq" id="WP_200673279.1">
    <property type="nucleotide sequence ID" value="NZ_JAACYA010000001.1"/>
</dbReference>
<comment type="catalytic activity">
    <reaction evidence="9">
        <text>Typically cleaves a -Gly-|-Phe- bond to release an N-terminal, basic peptide of 5-8 residues from type IV prepilin, and then N-methylates the new N-terminal amino group, the methyl donor being S-adenosyl-L-methionine.</text>
        <dbReference type="EC" id="3.4.23.43"/>
    </reaction>
</comment>
<feature type="domain" description="Prepilin peptidase A24 N-terminal" evidence="12">
    <location>
        <begin position="11"/>
        <end position="94"/>
    </location>
</feature>
<keyword evidence="4" id="KW-0997">Cell inner membrane</keyword>
<dbReference type="InterPro" id="IPR010627">
    <property type="entry name" value="Prepilin_pept_A24_N"/>
</dbReference>
<dbReference type="PRINTS" id="PR00864">
    <property type="entry name" value="PREPILNPTASE"/>
</dbReference>
<evidence type="ECO:0000256" key="5">
    <source>
        <dbReference type="ARBA" id="ARBA00022692"/>
    </source>
</evidence>